<feature type="region of interest" description="Disordered" evidence="3">
    <location>
        <begin position="43"/>
        <end position="68"/>
    </location>
</feature>
<evidence type="ECO:0000313" key="5">
    <source>
        <dbReference type="EMBL" id="KAI5436928.1"/>
    </source>
</evidence>
<dbReference type="Gramene" id="Psat02G0316300-T1">
    <property type="protein sequence ID" value="KAI5436928.1"/>
    <property type="gene ID" value="KIW84_023163"/>
</dbReference>
<proteinExistence type="predicted"/>
<dbReference type="Proteomes" id="UP001058974">
    <property type="component" value="Chromosome 2"/>
</dbReference>
<evidence type="ECO:0000256" key="2">
    <source>
        <dbReference type="ARBA" id="ARBA00023027"/>
    </source>
</evidence>
<evidence type="ECO:0000313" key="6">
    <source>
        <dbReference type="Proteomes" id="UP001058974"/>
    </source>
</evidence>
<dbReference type="PANTHER" id="PTHR45564">
    <property type="entry name" value="NAD(P)H-QUINONE OXIDOREDUCTASE SUBUNIT 2 B, CHLOROPLASTIC"/>
    <property type="match status" value="1"/>
</dbReference>
<sequence>MDVTFFENQPYYPKVGIQGEKIYPIEVVESQLLELELTEPKLTAKASKPTPEPNENATEIAEPTHGPEETTLENVEEIAVETTTPTTKTAPENYVRVYSRKSKKGIESCTAPRQNQETSKTLENDVPSALKCFNLCSCLLCGYTKKDVRSNEATVKYLLMSGASSSILVHGFSGLYGSPGEEIELQEIVNGLINAQICNSPGISIVLIFITIGIGFKLSPTHSHQWTPDLYEEVWFVREIPTDLSIYF</sequence>
<comment type="caution">
    <text evidence="5">The sequence shown here is derived from an EMBL/GenBank/DDBJ whole genome shotgun (WGS) entry which is preliminary data.</text>
</comment>
<dbReference type="Pfam" id="PF00361">
    <property type="entry name" value="Proton_antipo_M"/>
    <property type="match status" value="1"/>
</dbReference>
<protein>
    <recommendedName>
        <fullName evidence="4">NADH:quinone oxidoreductase/Mrp antiporter transmembrane domain-containing protein</fullName>
    </recommendedName>
</protein>
<dbReference type="PANTHER" id="PTHR45564:SF1">
    <property type="entry name" value="NAD(P)H-QUINONE OXIDOREDUCTASE SUBUNIT 2"/>
    <property type="match status" value="1"/>
</dbReference>
<evidence type="ECO:0000259" key="4">
    <source>
        <dbReference type="Pfam" id="PF00361"/>
    </source>
</evidence>
<keyword evidence="6" id="KW-1185">Reference proteome</keyword>
<gene>
    <name evidence="5" type="ORF">KIW84_023163</name>
</gene>
<dbReference type="InterPro" id="IPR001750">
    <property type="entry name" value="ND/Mrp_TM"/>
</dbReference>
<keyword evidence="1" id="KW-1278">Translocase</keyword>
<organism evidence="5 6">
    <name type="scientific">Pisum sativum</name>
    <name type="common">Garden pea</name>
    <name type="synonym">Lathyrus oleraceus</name>
    <dbReference type="NCBI Taxonomy" id="3888"/>
    <lineage>
        <taxon>Eukaryota</taxon>
        <taxon>Viridiplantae</taxon>
        <taxon>Streptophyta</taxon>
        <taxon>Embryophyta</taxon>
        <taxon>Tracheophyta</taxon>
        <taxon>Spermatophyta</taxon>
        <taxon>Magnoliopsida</taxon>
        <taxon>eudicotyledons</taxon>
        <taxon>Gunneridae</taxon>
        <taxon>Pentapetalae</taxon>
        <taxon>rosids</taxon>
        <taxon>fabids</taxon>
        <taxon>Fabales</taxon>
        <taxon>Fabaceae</taxon>
        <taxon>Papilionoideae</taxon>
        <taxon>50 kb inversion clade</taxon>
        <taxon>NPAAA clade</taxon>
        <taxon>Hologalegina</taxon>
        <taxon>IRL clade</taxon>
        <taxon>Fabeae</taxon>
        <taxon>Lathyrus</taxon>
    </lineage>
</organism>
<dbReference type="AlphaFoldDB" id="A0A9D5B7L6"/>
<dbReference type="GO" id="GO:0009536">
    <property type="term" value="C:plastid"/>
    <property type="evidence" value="ECO:0007669"/>
    <property type="project" value="UniProtKB-ARBA"/>
</dbReference>
<feature type="domain" description="NADH:quinone oxidoreductase/Mrp antiporter transmembrane" evidence="4">
    <location>
        <begin position="130"/>
        <end position="233"/>
    </location>
</feature>
<evidence type="ECO:0000256" key="1">
    <source>
        <dbReference type="ARBA" id="ARBA00022967"/>
    </source>
</evidence>
<dbReference type="EMBL" id="JAMSHJ010000002">
    <property type="protein sequence ID" value="KAI5436928.1"/>
    <property type="molecule type" value="Genomic_DNA"/>
</dbReference>
<reference evidence="5 6" key="1">
    <citation type="journal article" date="2022" name="Nat. Genet.">
        <title>Improved pea reference genome and pan-genome highlight genomic features and evolutionary characteristics.</title>
        <authorList>
            <person name="Yang T."/>
            <person name="Liu R."/>
            <person name="Luo Y."/>
            <person name="Hu S."/>
            <person name="Wang D."/>
            <person name="Wang C."/>
            <person name="Pandey M.K."/>
            <person name="Ge S."/>
            <person name="Xu Q."/>
            <person name="Li N."/>
            <person name="Li G."/>
            <person name="Huang Y."/>
            <person name="Saxena R.K."/>
            <person name="Ji Y."/>
            <person name="Li M."/>
            <person name="Yan X."/>
            <person name="He Y."/>
            <person name="Liu Y."/>
            <person name="Wang X."/>
            <person name="Xiang C."/>
            <person name="Varshney R.K."/>
            <person name="Ding H."/>
            <person name="Gao S."/>
            <person name="Zong X."/>
        </authorList>
    </citation>
    <scope>NUCLEOTIDE SEQUENCE [LARGE SCALE GENOMIC DNA]</scope>
    <source>
        <strain evidence="5 6">cv. Zhongwan 6</strain>
    </source>
</reference>
<name>A0A9D5B7L6_PEA</name>
<evidence type="ECO:0000256" key="3">
    <source>
        <dbReference type="SAM" id="MobiDB-lite"/>
    </source>
</evidence>
<accession>A0A9D5B7L6</accession>
<keyword evidence="2" id="KW-0520">NAD</keyword>